<dbReference type="EMBL" id="VXIV02001976">
    <property type="protein sequence ID" value="KAF6028211.1"/>
    <property type="molecule type" value="Genomic_DNA"/>
</dbReference>
<dbReference type="GO" id="GO:0003777">
    <property type="term" value="F:microtubule motor activity"/>
    <property type="evidence" value="ECO:0007669"/>
    <property type="project" value="InterPro"/>
</dbReference>
<dbReference type="OrthoDB" id="3176171at2759"/>
<sequence>MASIKTYARVKPADDLYDDYETTRNRLYLRIPDSYGRDSTLYNRTRAPIVNHEFKYSQVFGTSATQEEVFNISTKNIIDGK</sequence>
<reference evidence="3" key="1">
    <citation type="submission" date="2020-06" db="EMBL/GenBank/DDBJ databases">
        <title>Draft genome of Bugula neritina, a colonial animal packing powerful symbionts and potential medicines.</title>
        <authorList>
            <person name="Rayko M."/>
        </authorList>
    </citation>
    <scope>NUCLEOTIDE SEQUENCE [LARGE SCALE GENOMIC DNA]</scope>
    <source>
        <strain evidence="3">Kwan_BN1</strain>
    </source>
</reference>
<comment type="caution">
    <text evidence="3">The sequence shown here is derived from an EMBL/GenBank/DDBJ whole genome shotgun (WGS) entry which is preliminary data.</text>
</comment>
<dbReference type="InterPro" id="IPR001752">
    <property type="entry name" value="Kinesin_motor_dom"/>
</dbReference>
<dbReference type="AlphaFoldDB" id="A0A7J7JRB2"/>
<gene>
    <name evidence="3" type="ORF">EB796_013480</name>
</gene>
<dbReference type="InterPro" id="IPR027417">
    <property type="entry name" value="P-loop_NTPase"/>
</dbReference>
<keyword evidence="4" id="KW-1185">Reference proteome</keyword>
<evidence type="ECO:0000313" key="4">
    <source>
        <dbReference type="Proteomes" id="UP000593567"/>
    </source>
</evidence>
<dbReference type="GO" id="GO:0008017">
    <property type="term" value="F:microtubule binding"/>
    <property type="evidence" value="ECO:0007669"/>
    <property type="project" value="InterPro"/>
</dbReference>
<dbReference type="SUPFAM" id="SSF52540">
    <property type="entry name" value="P-loop containing nucleoside triphosphate hydrolases"/>
    <property type="match status" value="1"/>
</dbReference>
<dbReference type="PROSITE" id="PS50067">
    <property type="entry name" value="KINESIN_MOTOR_2"/>
    <property type="match status" value="1"/>
</dbReference>
<proteinExistence type="inferred from homology"/>
<evidence type="ECO:0000313" key="3">
    <source>
        <dbReference type="EMBL" id="KAF6028211.1"/>
    </source>
</evidence>
<comment type="caution">
    <text evidence="1">Lacks conserved residue(s) required for the propagation of feature annotation.</text>
</comment>
<comment type="similarity">
    <text evidence="1">Belongs to the TRAFAC class myosin-kinesin ATPase superfamily. Kinesin family.</text>
</comment>
<accession>A0A7J7JRB2</accession>
<dbReference type="Proteomes" id="UP000593567">
    <property type="component" value="Unassembled WGS sequence"/>
</dbReference>
<dbReference type="GO" id="GO:0007018">
    <property type="term" value="P:microtubule-based movement"/>
    <property type="evidence" value="ECO:0007669"/>
    <property type="project" value="InterPro"/>
</dbReference>
<name>A0A7J7JRB2_BUGNE</name>
<evidence type="ECO:0000259" key="2">
    <source>
        <dbReference type="PROSITE" id="PS50067"/>
    </source>
</evidence>
<feature type="domain" description="Kinesin motor" evidence="2">
    <location>
        <begin position="3"/>
        <end position="81"/>
    </location>
</feature>
<protein>
    <recommendedName>
        <fullName evidence="2">Kinesin motor domain-containing protein</fullName>
    </recommendedName>
</protein>
<organism evidence="3 4">
    <name type="scientific">Bugula neritina</name>
    <name type="common">Brown bryozoan</name>
    <name type="synonym">Sertularia neritina</name>
    <dbReference type="NCBI Taxonomy" id="10212"/>
    <lineage>
        <taxon>Eukaryota</taxon>
        <taxon>Metazoa</taxon>
        <taxon>Spiralia</taxon>
        <taxon>Lophotrochozoa</taxon>
        <taxon>Bryozoa</taxon>
        <taxon>Gymnolaemata</taxon>
        <taxon>Cheilostomatida</taxon>
        <taxon>Flustrina</taxon>
        <taxon>Buguloidea</taxon>
        <taxon>Bugulidae</taxon>
        <taxon>Bugula</taxon>
    </lineage>
</organism>
<evidence type="ECO:0000256" key="1">
    <source>
        <dbReference type="PROSITE-ProRule" id="PRU00283"/>
    </source>
</evidence>
<dbReference type="GO" id="GO:0005524">
    <property type="term" value="F:ATP binding"/>
    <property type="evidence" value="ECO:0007669"/>
    <property type="project" value="InterPro"/>
</dbReference>